<protein>
    <submittedName>
        <fullName evidence="2">Copia protein</fullName>
    </submittedName>
</protein>
<dbReference type="Pfam" id="PF07727">
    <property type="entry name" value="RVT_2"/>
    <property type="match status" value="1"/>
</dbReference>
<organism evidence="2">
    <name type="scientific">Sesamum latifolium</name>
    <dbReference type="NCBI Taxonomy" id="2727402"/>
    <lineage>
        <taxon>Eukaryota</taxon>
        <taxon>Viridiplantae</taxon>
        <taxon>Streptophyta</taxon>
        <taxon>Embryophyta</taxon>
        <taxon>Tracheophyta</taxon>
        <taxon>Spermatophyta</taxon>
        <taxon>Magnoliopsida</taxon>
        <taxon>eudicotyledons</taxon>
        <taxon>Gunneridae</taxon>
        <taxon>Pentapetalae</taxon>
        <taxon>asterids</taxon>
        <taxon>lamiids</taxon>
        <taxon>Lamiales</taxon>
        <taxon>Pedaliaceae</taxon>
        <taxon>Sesamum</taxon>
    </lineage>
</organism>
<comment type="caution">
    <text evidence="2">The sequence shown here is derived from an EMBL/GenBank/DDBJ whole genome shotgun (WGS) entry which is preliminary data.</text>
</comment>
<feature type="domain" description="Reverse transcriptase Ty1/copia-type" evidence="1">
    <location>
        <begin position="3"/>
        <end position="133"/>
    </location>
</feature>
<dbReference type="EMBL" id="JACGWN010000013">
    <property type="protein sequence ID" value="KAL0412272.1"/>
    <property type="molecule type" value="Genomic_DNA"/>
</dbReference>
<evidence type="ECO:0000313" key="2">
    <source>
        <dbReference type="EMBL" id="KAL0412272.1"/>
    </source>
</evidence>
<evidence type="ECO:0000259" key="1">
    <source>
        <dbReference type="Pfam" id="PF07727"/>
    </source>
</evidence>
<name>A0AAW2U5P2_9LAMI</name>
<dbReference type="InterPro" id="IPR013103">
    <property type="entry name" value="RVT_2"/>
</dbReference>
<accession>A0AAW2U5P2</accession>
<reference evidence="2" key="1">
    <citation type="submission" date="2020-06" db="EMBL/GenBank/DDBJ databases">
        <authorList>
            <person name="Li T."/>
            <person name="Hu X."/>
            <person name="Zhang T."/>
            <person name="Song X."/>
            <person name="Zhang H."/>
            <person name="Dai N."/>
            <person name="Sheng W."/>
            <person name="Hou X."/>
            <person name="Wei L."/>
        </authorList>
    </citation>
    <scope>NUCLEOTIDE SEQUENCE</scope>
    <source>
        <strain evidence="2">KEN1</strain>
        <tissue evidence="2">Leaf</tissue>
    </source>
</reference>
<sequence length="222" mass="25191">METGLVCKLERSLYELKQAAWQWNLKFKIKLQAYGFIQSAHDHGLFTMMTDLGQMSLLVYVNYILITRHSLCDIQAIKKYLHDLFTIEDIDEAHYFLGLEIARNSSSSYLTQTNYILDLAKDAASFSLTLCETHWSATLHAVKYLKGCLPKEGFVAPSHIKGVDQLADMFTKVLPLKSFCTMVFKLELVPLAPSPTCGGLLNIQMLIQVFIVRMTLHLMPPP</sequence>
<proteinExistence type="predicted"/>
<reference evidence="2" key="2">
    <citation type="journal article" date="2024" name="Plant">
        <title>Genomic evolution and insights into agronomic trait innovations of Sesamum species.</title>
        <authorList>
            <person name="Miao H."/>
            <person name="Wang L."/>
            <person name="Qu L."/>
            <person name="Liu H."/>
            <person name="Sun Y."/>
            <person name="Le M."/>
            <person name="Wang Q."/>
            <person name="Wei S."/>
            <person name="Zheng Y."/>
            <person name="Lin W."/>
            <person name="Duan Y."/>
            <person name="Cao H."/>
            <person name="Xiong S."/>
            <person name="Wang X."/>
            <person name="Wei L."/>
            <person name="Li C."/>
            <person name="Ma Q."/>
            <person name="Ju M."/>
            <person name="Zhao R."/>
            <person name="Li G."/>
            <person name="Mu C."/>
            <person name="Tian Q."/>
            <person name="Mei H."/>
            <person name="Zhang T."/>
            <person name="Gao T."/>
            <person name="Zhang H."/>
        </authorList>
    </citation>
    <scope>NUCLEOTIDE SEQUENCE</scope>
    <source>
        <strain evidence="2">KEN1</strain>
    </source>
</reference>
<dbReference type="AlphaFoldDB" id="A0AAW2U5P2"/>
<gene>
    <name evidence="2" type="ORF">Slati_3816900</name>
</gene>